<keyword evidence="3" id="KW-1185">Reference proteome</keyword>
<name>A0A1Y2I1X7_9FUNG</name>
<comment type="caution">
    <text evidence="2">The sequence shown here is derived from an EMBL/GenBank/DDBJ whole genome shotgun (WGS) entry which is preliminary data.</text>
</comment>
<dbReference type="InterPro" id="IPR001753">
    <property type="entry name" value="Enoyl-CoA_hydra/iso"/>
</dbReference>
<sequence>MHSTAAASRSTSAAATAAHAAVRAFHTSTPPSAALAARSVLRPLGSGTVHLQYHRHLPIALLRLDNPAKLNALSGTMMATLADHIDTLQSQQSQLAAVILAGTGSAAFCTGLDLDVAGQHVRTPDAGKQMADLMHDSLTRLRRLSLVSFAAVEGHAVGGGAELTTATDFRVMTFGAAVRFVHLKMGAAPGWGGGFRLTQLVGHTRALQLLLSCKKLDGEAASKLGLAQWTCPSGQALAKCVDVLEGYLGVSIPEDARERAMAQVRRRRAGRDADDAGVTDSSGAIAPEDQVGACVDDEAAIAAEAAWVHFTPNADDVPWFKDEVEWAGNSLTSVRAMKTDVIAAMDYTEDKALEIEKEAFVTCWGSEHNAAALNKRKASPAGSTESAAVKK</sequence>
<dbReference type="CDD" id="cd06558">
    <property type="entry name" value="crotonase-like"/>
    <property type="match status" value="1"/>
</dbReference>
<dbReference type="PANTHER" id="PTHR11941:SF27">
    <property type="entry name" value="ETHYLMALONYL-COA DECARBOXYLASE"/>
    <property type="match status" value="1"/>
</dbReference>
<dbReference type="InterPro" id="IPR029045">
    <property type="entry name" value="ClpP/crotonase-like_dom_sf"/>
</dbReference>
<dbReference type="GO" id="GO:0006635">
    <property type="term" value="P:fatty acid beta-oxidation"/>
    <property type="evidence" value="ECO:0007669"/>
    <property type="project" value="TreeGrafter"/>
</dbReference>
<dbReference type="Pfam" id="PF00378">
    <property type="entry name" value="ECH_1"/>
    <property type="match status" value="1"/>
</dbReference>
<dbReference type="SUPFAM" id="SSF52096">
    <property type="entry name" value="ClpP/crotonase"/>
    <property type="match status" value="1"/>
</dbReference>
<proteinExistence type="predicted"/>
<dbReference type="Proteomes" id="UP000193411">
    <property type="component" value="Unassembled WGS sequence"/>
</dbReference>
<dbReference type="GO" id="GO:0005829">
    <property type="term" value="C:cytosol"/>
    <property type="evidence" value="ECO:0007669"/>
    <property type="project" value="TreeGrafter"/>
</dbReference>
<dbReference type="OrthoDB" id="410701at2759"/>
<dbReference type="AlphaFoldDB" id="A0A1Y2I1X7"/>
<accession>A0A1Y2I1X7</accession>
<dbReference type="PANTHER" id="PTHR11941">
    <property type="entry name" value="ENOYL-COA HYDRATASE-RELATED"/>
    <property type="match status" value="1"/>
</dbReference>
<dbReference type="Gene3D" id="3.90.226.10">
    <property type="entry name" value="2-enoyl-CoA Hydratase, Chain A, domain 1"/>
    <property type="match status" value="1"/>
</dbReference>
<evidence type="ECO:0000313" key="3">
    <source>
        <dbReference type="Proteomes" id="UP000193411"/>
    </source>
</evidence>
<gene>
    <name evidence="2" type="ORF">BCR44DRAFT_24255</name>
</gene>
<reference evidence="2 3" key="1">
    <citation type="submission" date="2016-07" db="EMBL/GenBank/DDBJ databases">
        <title>Pervasive Adenine N6-methylation of Active Genes in Fungi.</title>
        <authorList>
            <consortium name="DOE Joint Genome Institute"/>
            <person name="Mondo S.J."/>
            <person name="Dannebaum R.O."/>
            <person name="Kuo R.C."/>
            <person name="Labutti K."/>
            <person name="Haridas S."/>
            <person name="Kuo A."/>
            <person name="Salamov A."/>
            <person name="Ahrendt S.R."/>
            <person name="Lipzen A."/>
            <person name="Sullivan W."/>
            <person name="Andreopoulos W.B."/>
            <person name="Clum A."/>
            <person name="Lindquist E."/>
            <person name="Daum C."/>
            <person name="Ramamoorthy G.K."/>
            <person name="Gryganskyi A."/>
            <person name="Culley D."/>
            <person name="Magnuson J.K."/>
            <person name="James T.Y."/>
            <person name="O'Malley M.A."/>
            <person name="Stajich J.E."/>
            <person name="Spatafora J.W."/>
            <person name="Visel A."/>
            <person name="Grigoriev I.V."/>
        </authorList>
    </citation>
    <scope>NUCLEOTIDE SEQUENCE [LARGE SCALE GENOMIC DNA]</scope>
    <source>
        <strain evidence="2 3">PL171</strain>
    </source>
</reference>
<evidence type="ECO:0000256" key="1">
    <source>
        <dbReference type="ARBA" id="ARBA00023239"/>
    </source>
</evidence>
<organism evidence="2 3">
    <name type="scientific">Catenaria anguillulae PL171</name>
    <dbReference type="NCBI Taxonomy" id="765915"/>
    <lineage>
        <taxon>Eukaryota</taxon>
        <taxon>Fungi</taxon>
        <taxon>Fungi incertae sedis</taxon>
        <taxon>Blastocladiomycota</taxon>
        <taxon>Blastocladiomycetes</taxon>
        <taxon>Blastocladiales</taxon>
        <taxon>Catenariaceae</taxon>
        <taxon>Catenaria</taxon>
    </lineage>
</organism>
<protein>
    <submittedName>
        <fullName evidence="2">ClpP/crotonase-like domain-containing protein</fullName>
    </submittedName>
</protein>
<dbReference type="GO" id="GO:0016829">
    <property type="term" value="F:lyase activity"/>
    <property type="evidence" value="ECO:0007669"/>
    <property type="project" value="UniProtKB-KW"/>
</dbReference>
<keyword evidence="1" id="KW-0456">Lyase</keyword>
<dbReference type="STRING" id="765915.A0A1Y2I1X7"/>
<dbReference type="EMBL" id="MCFL01000002">
    <property type="protein sequence ID" value="ORZ40868.1"/>
    <property type="molecule type" value="Genomic_DNA"/>
</dbReference>
<evidence type="ECO:0000313" key="2">
    <source>
        <dbReference type="EMBL" id="ORZ40868.1"/>
    </source>
</evidence>